<gene>
    <name evidence="5" type="primary">ybbL</name>
    <name evidence="5" type="ORF">PSEMO_49190</name>
</gene>
<dbReference type="GO" id="GO:0016887">
    <property type="term" value="F:ATP hydrolysis activity"/>
    <property type="evidence" value="ECO:0007669"/>
    <property type="project" value="InterPro"/>
</dbReference>
<evidence type="ECO:0000256" key="1">
    <source>
        <dbReference type="ARBA" id="ARBA00022448"/>
    </source>
</evidence>
<accession>A0A1Q9QYG1</accession>
<organism evidence="5">
    <name type="scientific">Pseudomonas putida</name>
    <name type="common">Arthrobacter siderocapsulatus</name>
    <dbReference type="NCBI Taxonomy" id="303"/>
    <lineage>
        <taxon>Bacteria</taxon>
        <taxon>Pseudomonadati</taxon>
        <taxon>Pseudomonadota</taxon>
        <taxon>Gammaproteobacteria</taxon>
        <taxon>Pseudomonadales</taxon>
        <taxon>Pseudomonadaceae</taxon>
        <taxon>Pseudomonas</taxon>
    </lineage>
</organism>
<dbReference type="RefSeq" id="WP_075805630.1">
    <property type="nucleotide sequence ID" value="NZ_MKZO01000048.1"/>
</dbReference>
<dbReference type="SUPFAM" id="SSF52540">
    <property type="entry name" value="P-loop containing nucleoside triphosphate hydrolases"/>
    <property type="match status" value="1"/>
</dbReference>
<comment type="caution">
    <text evidence="5">The sequence shown here is derived from an EMBL/GenBank/DDBJ whole genome shotgun (WGS) entry which is preliminary data.</text>
</comment>
<proteinExistence type="predicted"/>
<name>A0A1Q9QYG1_PSEPU</name>
<evidence type="ECO:0000313" key="5">
    <source>
        <dbReference type="EMBL" id="OLS60186.1"/>
    </source>
</evidence>
<dbReference type="PANTHER" id="PTHR43119:SF1">
    <property type="entry name" value="ABC TRANSPORTER DOMAIN-CONTAINING PROTEIN"/>
    <property type="match status" value="1"/>
</dbReference>
<evidence type="ECO:0000256" key="3">
    <source>
        <dbReference type="ARBA" id="ARBA00022840"/>
    </source>
</evidence>
<dbReference type="InterPro" id="IPR015856">
    <property type="entry name" value="ABC_transpr_CbiO/EcfA_su"/>
</dbReference>
<reference evidence="5" key="1">
    <citation type="submission" date="2016-10" db="EMBL/GenBank/DDBJ databases">
        <title>Genome Sequence of Pseudomonas putida GM4FR.</title>
        <authorList>
            <person name="Poehlein A."/>
            <person name="Wemheuer F."/>
            <person name="Hollensteiner J."/>
            <person name="Wemheuer B."/>
        </authorList>
    </citation>
    <scope>NUCLEOTIDE SEQUENCE [LARGE SCALE GENOMIC DNA]</scope>
    <source>
        <strain evidence="5">GM4FR</strain>
    </source>
</reference>
<dbReference type="CDD" id="cd03225">
    <property type="entry name" value="ABC_cobalt_CbiO_domain1"/>
    <property type="match status" value="1"/>
</dbReference>
<dbReference type="InterPro" id="IPR027417">
    <property type="entry name" value="P-loop_NTPase"/>
</dbReference>
<feature type="domain" description="ABC transporter" evidence="4">
    <location>
        <begin position="5"/>
        <end position="219"/>
    </location>
</feature>
<dbReference type="SMART" id="SM00382">
    <property type="entry name" value="AAA"/>
    <property type="match status" value="1"/>
</dbReference>
<keyword evidence="1" id="KW-0813">Transport</keyword>
<dbReference type="PANTHER" id="PTHR43119">
    <property type="entry name" value="ABC TRANSPORT PROTEIN ATP-BINDING COMPONENT-RELATED"/>
    <property type="match status" value="1"/>
</dbReference>
<evidence type="ECO:0000256" key="2">
    <source>
        <dbReference type="ARBA" id="ARBA00022741"/>
    </source>
</evidence>
<dbReference type="InterPro" id="IPR003593">
    <property type="entry name" value="AAA+_ATPase"/>
</dbReference>
<keyword evidence="3 5" id="KW-0067">ATP-binding</keyword>
<dbReference type="EMBL" id="MKZO01000048">
    <property type="protein sequence ID" value="OLS60186.1"/>
    <property type="molecule type" value="Genomic_DNA"/>
</dbReference>
<dbReference type="PROSITE" id="PS50893">
    <property type="entry name" value="ABC_TRANSPORTER_2"/>
    <property type="match status" value="1"/>
</dbReference>
<dbReference type="GO" id="GO:0005524">
    <property type="term" value="F:ATP binding"/>
    <property type="evidence" value="ECO:0007669"/>
    <property type="project" value="UniProtKB-KW"/>
</dbReference>
<keyword evidence="2" id="KW-0547">Nucleotide-binding</keyword>
<dbReference type="Gene3D" id="3.40.50.300">
    <property type="entry name" value="P-loop containing nucleotide triphosphate hydrolases"/>
    <property type="match status" value="1"/>
</dbReference>
<dbReference type="GO" id="GO:0016020">
    <property type="term" value="C:membrane"/>
    <property type="evidence" value="ECO:0007669"/>
    <property type="project" value="InterPro"/>
</dbReference>
<dbReference type="OrthoDB" id="4408248at2"/>
<dbReference type="InterPro" id="IPR003439">
    <property type="entry name" value="ABC_transporter-like_ATP-bd"/>
</dbReference>
<evidence type="ECO:0000259" key="4">
    <source>
        <dbReference type="PROSITE" id="PS50893"/>
    </source>
</evidence>
<dbReference type="Proteomes" id="UP000186736">
    <property type="component" value="Unassembled WGS sequence"/>
</dbReference>
<dbReference type="Pfam" id="PF00005">
    <property type="entry name" value="ABC_tran"/>
    <property type="match status" value="1"/>
</dbReference>
<sequence length="219" mass="23435">MAALIQARQLSRTAATGAPTLLAATDFTLHSGDRVTIIGASGSGKSVFLRALALLDPPDSGEVIWQGAPVSAQQITRYRASVCYLAQRPAMVDGTVRDNLGLPFTLKAQRQRHFDAQVAGALLAQAGKPASFLDKSAADLSGGEAQIVALIRVLQLKPEVMLFDEPTAALDPQSAAAVERLVLEWSTAQRGFIWVTHDPEQARRMGNRHLSMEQGALQP</sequence>
<dbReference type="AlphaFoldDB" id="A0A1Q9QYG1"/>
<dbReference type="GO" id="GO:0055085">
    <property type="term" value="P:transmembrane transport"/>
    <property type="evidence" value="ECO:0007669"/>
    <property type="project" value="InterPro"/>
</dbReference>
<protein>
    <submittedName>
        <fullName evidence="5">ABC transporter ATP-binding protein YbbL</fullName>
    </submittedName>
</protein>